<gene>
    <name evidence="3" type="ORF">ZOSMA_121G00010</name>
</gene>
<accession>A0A0K9Q0M6</accession>
<organism evidence="3 4">
    <name type="scientific">Zostera marina</name>
    <name type="common">Eelgrass</name>
    <dbReference type="NCBI Taxonomy" id="29655"/>
    <lineage>
        <taxon>Eukaryota</taxon>
        <taxon>Viridiplantae</taxon>
        <taxon>Streptophyta</taxon>
        <taxon>Embryophyta</taxon>
        <taxon>Tracheophyta</taxon>
        <taxon>Spermatophyta</taxon>
        <taxon>Magnoliopsida</taxon>
        <taxon>Liliopsida</taxon>
        <taxon>Zosteraceae</taxon>
        <taxon>Zostera</taxon>
    </lineage>
</organism>
<dbReference type="Proteomes" id="UP000036987">
    <property type="component" value="Unassembled WGS sequence"/>
</dbReference>
<dbReference type="AlphaFoldDB" id="A0A0K9Q0M6"/>
<keyword evidence="4" id="KW-1185">Reference proteome</keyword>
<dbReference type="OrthoDB" id="778952at2759"/>
<proteinExistence type="predicted"/>
<dbReference type="GO" id="GO:0043248">
    <property type="term" value="P:proteasome assembly"/>
    <property type="evidence" value="ECO:0007669"/>
    <property type="project" value="InterPro"/>
</dbReference>
<dbReference type="PANTHER" id="PTHR23346:SF19">
    <property type="entry name" value="PROTEASOME ADAPTER AND SCAFFOLD PROTEIN ECM29"/>
    <property type="match status" value="1"/>
</dbReference>
<comment type="caution">
    <text evidence="3">The sequence shown here is derived from an EMBL/GenBank/DDBJ whole genome shotgun (WGS) entry which is preliminary data.</text>
</comment>
<feature type="domain" description="Proteasome component Ecm29 N-terminal" evidence="2">
    <location>
        <begin position="15"/>
        <end position="141"/>
    </location>
</feature>
<dbReference type="SUPFAM" id="SSF48371">
    <property type="entry name" value="ARM repeat"/>
    <property type="match status" value="1"/>
</dbReference>
<dbReference type="PANTHER" id="PTHR23346">
    <property type="entry name" value="TRANSLATIONAL ACTIVATOR GCN1-RELATED"/>
    <property type="match status" value="1"/>
</dbReference>
<evidence type="ECO:0000256" key="1">
    <source>
        <dbReference type="ARBA" id="ARBA00022737"/>
    </source>
</evidence>
<reference evidence="4" key="1">
    <citation type="journal article" date="2016" name="Nature">
        <title>The genome of the seagrass Zostera marina reveals angiosperm adaptation to the sea.</title>
        <authorList>
            <person name="Olsen J.L."/>
            <person name="Rouze P."/>
            <person name="Verhelst B."/>
            <person name="Lin Y.-C."/>
            <person name="Bayer T."/>
            <person name="Collen J."/>
            <person name="Dattolo E."/>
            <person name="De Paoli E."/>
            <person name="Dittami S."/>
            <person name="Maumus F."/>
            <person name="Michel G."/>
            <person name="Kersting A."/>
            <person name="Lauritano C."/>
            <person name="Lohaus R."/>
            <person name="Toepel M."/>
            <person name="Tonon T."/>
            <person name="Vanneste K."/>
            <person name="Amirebrahimi M."/>
            <person name="Brakel J."/>
            <person name="Bostroem C."/>
            <person name="Chovatia M."/>
            <person name="Grimwood J."/>
            <person name="Jenkins J.W."/>
            <person name="Jueterbock A."/>
            <person name="Mraz A."/>
            <person name="Stam W.T."/>
            <person name="Tice H."/>
            <person name="Bornberg-Bauer E."/>
            <person name="Green P.J."/>
            <person name="Pearson G.A."/>
            <person name="Procaccini G."/>
            <person name="Duarte C.M."/>
            <person name="Schmutz J."/>
            <person name="Reusch T.B.H."/>
            <person name="Van de Peer Y."/>
        </authorList>
    </citation>
    <scope>NUCLEOTIDE SEQUENCE [LARGE SCALE GENOMIC DNA]</scope>
    <source>
        <strain evidence="4">cv. Finnish</strain>
    </source>
</reference>
<dbReference type="InterPro" id="IPR024372">
    <property type="entry name" value="Ecm29_N"/>
</dbReference>
<keyword evidence="1" id="KW-0677">Repeat</keyword>
<evidence type="ECO:0000313" key="3">
    <source>
        <dbReference type="EMBL" id="KMZ74828.1"/>
    </source>
</evidence>
<dbReference type="InterPro" id="IPR016024">
    <property type="entry name" value="ARM-type_fold"/>
</dbReference>
<evidence type="ECO:0000313" key="4">
    <source>
        <dbReference type="Proteomes" id="UP000036987"/>
    </source>
</evidence>
<dbReference type="EMBL" id="LFYR01000235">
    <property type="protein sequence ID" value="KMZ74828.1"/>
    <property type="molecule type" value="Genomic_DNA"/>
</dbReference>
<name>A0A0K9Q0M6_ZOSMR</name>
<dbReference type="GO" id="GO:0060090">
    <property type="term" value="F:molecular adaptor activity"/>
    <property type="evidence" value="ECO:0007669"/>
    <property type="project" value="InterPro"/>
</dbReference>
<evidence type="ECO:0000259" key="2">
    <source>
        <dbReference type="Pfam" id="PF13001"/>
    </source>
</evidence>
<sequence>MAEEQVTDAEREEMLDRMLTRLALAEDSQLQNLLAKILPYSIHSLNSPSSSVRKLVMEILTHVNKRVKHQLDIGLPLLELWKMYREVSTSPMIRNFCIVYIEMAFQRLPLEEKATMAPELIDGLSKLPMQHQDIILRIASKVW</sequence>
<protein>
    <recommendedName>
        <fullName evidence="2">Proteasome component Ecm29 N-terminal domain-containing protein</fullName>
    </recommendedName>
</protein>
<dbReference type="Pfam" id="PF13001">
    <property type="entry name" value="ECM29_N"/>
    <property type="match status" value="1"/>
</dbReference>
<dbReference type="OMA" id="DRMASWR"/>
<dbReference type="STRING" id="29655.A0A0K9Q0M6"/>